<feature type="compositionally biased region" description="Basic and acidic residues" evidence="1">
    <location>
        <begin position="46"/>
        <end position="61"/>
    </location>
</feature>
<feature type="compositionally biased region" description="Polar residues" evidence="1">
    <location>
        <begin position="310"/>
        <end position="326"/>
    </location>
</feature>
<dbReference type="SUPFAM" id="SSF50978">
    <property type="entry name" value="WD40 repeat-like"/>
    <property type="match status" value="1"/>
</dbReference>
<feature type="compositionally biased region" description="Polar residues" evidence="1">
    <location>
        <begin position="1232"/>
        <end position="1257"/>
    </location>
</feature>
<feature type="region of interest" description="Disordered" evidence="1">
    <location>
        <begin position="1378"/>
        <end position="1399"/>
    </location>
</feature>
<feature type="region of interest" description="Disordered" evidence="1">
    <location>
        <begin position="155"/>
        <end position="327"/>
    </location>
</feature>
<feature type="region of interest" description="Disordered" evidence="1">
    <location>
        <begin position="1084"/>
        <end position="1110"/>
    </location>
</feature>
<evidence type="ECO:0000256" key="1">
    <source>
        <dbReference type="SAM" id="MobiDB-lite"/>
    </source>
</evidence>
<evidence type="ECO:0000313" key="3">
    <source>
        <dbReference type="Proteomes" id="UP000095751"/>
    </source>
</evidence>
<dbReference type="InParanoid" id="A0A1E7FW34"/>
<feature type="compositionally biased region" description="Basic residues" evidence="1">
    <location>
        <begin position="512"/>
        <end position="522"/>
    </location>
</feature>
<feature type="region of interest" description="Disordered" evidence="1">
    <location>
        <begin position="1000"/>
        <end position="1020"/>
    </location>
</feature>
<dbReference type="OrthoDB" id="49621at2759"/>
<feature type="compositionally biased region" description="Low complexity" evidence="1">
    <location>
        <begin position="523"/>
        <end position="538"/>
    </location>
</feature>
<feature type="region of interest" description="Disordered" evidence="1">
    <location>
        <begin position="1746"/>
        <end position="1794"/>
    </location>
</feature>
<feature type="compositionally biased region" description="Polar residues" evidence="1">
    <location>
        <begin position="181"/>
        <end position="199"/>
    </location>
</feature>
<evidence type="ECO:0000313" key="2">
    <source>
        <dbReference type="EMBL" id="OEU22362.1"/>
    </source>
</evidence>
<name>A0A1E7FW34_9STRA</name>
<feature type="region of interest" description="Disordered" evidence="1">
    <location>
        <begin position="1437"/>
        <end position="1503"/>
    </location>
</feature>
<feature type="region of interest" description="Disordered" evidence="1">
    <location>
        <begin position="1232"/>
        <end position="1291"/>
    </location>
</feature>
<feature type="compositionally biased region" description="Low complexity" evidence="1">
    <location>
        <begin position="256"/>
        <end position="278"/>
    </location>
</feature>
<reference evidence="2 3" key="1">
    <citation type="submission" date="2016-09" db="EMBL/GenBank/DDBJ databases">
        <title>Extensive genetic diversity and differential bi-allelic expression allows diatom success in the polar Southern Ocean.</title>
        <authorList>
            <consortium name="DOE Joint Genome Institute"/>
            <person name="Mock T."/>
            <person name="Otillar R.P."/>
            <person name="Strauss J."/>
            <person name="Dupont C."/>
            <person name="Frickenhaus S."/>
            <person name="Maumus F."/>
            <person name="Mcmullan M."/>
            <person name="Sanges R."/>
            <person name="Schmutz J."/>
            <person name="Toseland A."/>
            <person name="Valas R."/>
            <person name="Veluchamy A."/>
            <person name="Ward B.J."/>
            <person name="Allen A."/>
            <person name="Barry K."/>
            <person name="Falciatore A."/>
            <person name="Ferrante M."/>
            <person name="Fortunato A.E."/>
            <person name="Gloeckner G."/>
            <person name="Gruber A."/>
            <person name="Hipkin R."/>
            <person name="Janech M."/>
            <person name="Kroth P."/>
            <person name="Leese F."/>
            <person name="Lindquist E."/>
            <person name="Lyon B.R."/>
            <person name="Martin J."/>
            <person name="Mayer C."/>
            <person name="Parker M."/>
            <person name="Quesneville H."/>
            <person name="Raymond J."/>
            <person name="Uhlig C."/>
            <person name="Valentin K.U."/>
            <person name="Worden A.Z."/>
            <person name="Armbrust E.V."/>
            <person name="Bowler C."/>
            <person name="Green B."/>
            <person name="Moulton V."/>
            <person name="Van Oosterhout C."/>
            <person name="Grigoriev I."/>
        </authorList>
    </citation>
    <scope>NUCLEOTIDE SEQUENCE [LARGE SCALE GENOMIC DNA]</scope>
    <source>
        <strain evidence="2 3">CCMP1102</strain>
    </source>
</reference>
<feature type="compositionally biased region" description="Basic and acidic residues" evidence="1">
    <location>
        <begin position="1437"/>
        <end position="1451"/>
    </location>
</feature>
<feature type="compositionally biased region" description="Low complexity" evidence="1">
    <location>
        <begin position="300"/>
        <end position="309"/>
    </location>
</feature>
<protein>
    <submittedName>
        <fullName evidence="2">Uncharacterized protein</fullName>
    </submittedName>
</protein>
<dbReference type="InterPro" id="IPR036322">
    <property type="entry name" value="WD40_repeat_dom_sf"/>
</dbReference>
<accession>A0A1E7FW34</accession>
<feature type="compositionally biased region" description="Polar residues" evidence="1">
    <location>
        <begin position="243"/>
        <end position="255"/>
    </location>
</feature>
<organism evidence="2 3">
    <name type="scientific">Fragilariopsis cylindrus CCMP1102</name>
    <dbReference type="NCBI Taxonomy" id="635003"/>
    <lineage>
        <taxon>Eukaryota</taxon>
        <taxon>Sar</taxon>
        <taxon>Stramenopiles</taxon>
        <taxon>Ochrophyta</taxon>
        <taxon>Bacillariophyta</taxon>
        <taxon>Bacillariophyceae</taxon>
        <taxon>Bacillariophycidae</taxon>
        <taxon>Bacillariales</taxon>
        <taxon>Bacillariaceae</taxon>
        <taxon>Fragilariopsis</taxon>
    </lineage>
</organism>
<feature type="region of interest" description="Disordered" evidence="1">
    <location>
        <begin position="345"/>
        <end position="368"/>
    </location>
</feature>
<feature type="compositionally biased region" description="Low complexity" evidence="1">
    <location>
        <begin position="216"/>
        <end position="225"/>
    </location>
</feature>
<feature type="compositionally biased region" description="Polar residues" evidence="1">
    <location>
        <begin position="554"/>
        <end position="576"/>
    </location>
</feature>
<sequence length="1794" mass="194272">MTSYNNLLNGAGTAMSRRRPKRQRTPTTIYSDDKPSTFTTKKKKGDKNNNDDNAHHDKSRSGETSSSMPPPAPVVTTTKRGPGRPPRKRSSGDYKTTFTTMAAATAAAKTVVSDSSASLIATTSTPVTLVTSEDSSSTYTTTTTTTSMTVQTTQLAGGGAVVKRKRGRPKKNRSRELSVMSDESCSTSTDDHYQNNQDLNGDISVDVDGDDDDETVATATDNDNNCPTPTKSHPRRHSHSSSGTLTTKTNHNSRYSKSISPSSLKLKLKSNSKSSSKSIHLHKDKNRNTTITSSRKKSSSNKSSIQRTTTKTAAGSGRSDSWTSPQEDIEGTFINHSVTLAPILPPSVLHNNDNNNGGGNSSSSSRDLKSRYPAVFDSGVPKVCSGIASLFPSLNQTSSGTSSLSSSKHNQSQQPQLPTWTPLYDPPVYFEDDYDQETGKLDVGNTRPVTRHITAITVRKPDHDYLVLGDSVGFVTIYNLAKDNINIPIAQLESVACQQRGKMEQERLRAELRKRREKKRSGKGNSNGKSSSVFNNGKNGIGGNNGHSMGRALFSSSAGTRPGTPNQFSVTGSQQSSSILMDTSETTIHALGMIENRVVLATSEELECMDVPSGTSLWVCPLSSNRFVTSLDMHLRTFDVLVSCSKTTGGSSVASDDSTEAAAAPISPLMLLQHSKNNVEICDANSPMLVRSPSCSAIWDIGAQNRLLFIALSSNRQELELVLVSGGSIDSWKVACKTKIPTKAATSVSAVTKLSQSPGGIYTLVASSRGIRLYQTESLQLIHVYGDQLALHGQAVMWKDCWLAGSYFSETNGVRKASRGLPSQWLECEDWLGQSSTVDKNANISSSKEADINNMDQERADNSLAASSSTPDLAPYIIGVPHTKGPIELCDSLHVWKVEHPSVVPTLSIPLPPKGNGALGLVGGGNRNNTRNDCNTGVSEDRIVLVTNNGRGHMLLPEMESNFAGIMYPPGYQVITDNIEYIEEEDAMDHVVTYECPNNDEEEDVDVLGHGEDDNDDDDDDLMDEELKEAMRQSLLEHKRQEITREAMKHDQDVDILPADSEKAKHYLPCRPEPYLRQMVNTIVEGDGEPGNDEQDEKSDGRNSGESLNIDMGNIDSSSETLKPQISGATFISNVLDIMPNMQKPKPLEEDCLSFTTTKVVVAVNPVLSARQGRGRKSRAANLDTMLKSSINPYLQSMMLSKQGVAVDGMGSRLRPIKVIGNRYETNKSTVLGANVKQMTPSSGSLADAAESQSNGQVRRDNGGSFSSGSSRAGPNYNSDIGLGTSLRLDRQPNISPRQATNADEAAVVMGLLGLSPCNTAIPIINNAVSAVSREMGTGANANVFTKFRRNGNNESAYLSASSLSSLVEKTAVNQVATGTADSLSSDRESSDGTEEEVVEKPILGIIDKSCSACRGRNVIHSCGKRSLPIDYEEVARAERESKAKEEEEKKRIRSEKRRLADQKRREKKQRQRELEEQRLREVETSRSETEQHVGLQDDFASSDLNRQRREQIVASYANHISIDQLEHQPQVMVGTNSVDYAYGQQISRISNLEGRPKPQTMNLEHNPSQQGFCNVNQISGLPVATNFDRSPQPQPQIHNKRDEVPQPNIFEQAAQLIQHTASDNRVESSVSVLSTSHVPLTIPAQSPLVQAALPSVSATLASADALLGLANLADLAENTLKANTLPSTVSHTGADTSNTEWPAYNFGLASSSTTREPATDKSRGFGASEDKLGIPSYATIRCQLNSGNSNDSSTTATPAITTTAANPTFSNGNGFRSGESHPWSSRSEEHNQR</sequence>
<feature type="compositionally biased region" description="Low complexity" evidence="1">
    <location>
        <begin position="398"/>
        <end position="414"/>
    </location>
</feature>
<feature type="region of interest" description="Disordered" evidence="1">
    <location>
        <begin position="1710"/>
        <end position="1729"/>
    </location>
</feature>
<feature type="compositionally biased region" description="Low complexity" evidence="1">
    <location>
        <begin position="351"/>
        <end position="365"/>
    </location>
</feature>
<feature type="region of interest" description="Disordered" evidence="1">
    <location>
        <begin position="512"/>
        <end position="576"/>
    </location>
</feature>
<dbReference type="KEGG" id="fcy:FRACYDRAFT_232515"/>
<feature type="compositionally biased region" description="Basic residues" evidence="1">
    <location>
        <begin position="162"/>
        <end position="173"/>
    </location>
</feature>
<gene>
    <name evidence="2" type="ORF">FRACYDRAFT_232515</name>
</gene>
<proteinExistence type="predicted"/>
<feature type="compositionally biased region" description="Acidic residues" evidence="1">
    <location>
        <begin position="1086"/>
        <end position="1097"/>
    </location>
</feature>
<feature type="compositionally biased region" description="Basic and acidic residues" evidence="1">
    <location>
        <begin position="1718"/>
        <end position="1729"/>
    </location>
</feature>
<feature type="compositionally biased region" description="Low complexity" evidence="1">
    <location>
        <begin position="1755"/>
        <end position="1769"/>
    </location>
</feature>
<feature type="compositionally biased region" description="Acidic residues" evidence="1">
    <location>
        <begin position="205"/>
        <end position="215"/>
    </location>
</feature>
<dbReference type="Proteomes" id="UP000095751">
    <property type="component" value="Unassembled WGS sequence"/>
</dbReference>
<keyword evidence="3" id="KW-1185">Reference proteome</keyword>
<feature type="region of interest" description="Disordered" evidence="1">
    <location>
        <begin position="398"/>
        <end position="422"/>
    </location>
</feature>
<feature type="region of interest" description="Disordered" evidence="1">
    <location>
        <begin position="1"/>
        <end position="95"/>
    </location>
</feature>
<dbReference type="EMBL" id="KV784353">
    <property type="protein sequence ID" value="OEU22362.1"/>
    <property type="molecule type" value="Genomic_DNA"/>
</dbReference>
<feature type="compositionally biased region" description="Basic and acidic residues" evidence="1">
    <location>
        <begin position="1472"/>
        <end position="1492"/>
    </location>
</feature>